<dbReference type="GO" id="GO:0016491">
    <property type="term" value="F:oxidoreductase activity"/>
    <property type="evidence" value="ECO:0007669"/>
    <property type="project" value="InterPro"/>
</dbReference>
<comment type="caution">
    <text evidence="2">The sequence shown here is derived from an EMBL/GenBank/DDBJ whole genome shotgun (WGS) entry which is preliminary data.</text>
</comment>
<dbReference type="Pfam" id="PF00881">
    <property type="entry name" value="Nitroreductase"/>
    <property type="match status" value="1"/>
</dbReference>
<dbReference type="PANTHER" id="PTHR42741:SF3">
    <property type="entry name" value="NITROREDUCTASE FAMILY PROTEIN"/>
    <property type="match status" value="1"/>
</dbReference>
<dbReference type="EMBL" id="JAEPDI010000004">
    <property type="protein sequence ID" value="MCG7938812.1"/>
    <property type="molecule type" value="Genomic_DNA"/>
</dbReference>
<evidence type="ECO:0000313" key="3">
    <source>
        <dbReference type="Proteomes" id="UP000886687"/>
    </source>
</evidence>
<dbReference type="SUPFAM" id="SSF55469">
    <property type="entry name" value="FMN-dependent nitroreductase-like"/>
    <property type="match status" value="2"/>
</dbReference>
<dbReference type="AlphaFoldDB" id="A0A9E4K407"/>
<evidence type="ECO:0000259" key="1">
    <source>
        <dbReference type="Pfam" id="PF00881"/>
    </source>
</evidence>
<organism evidence="2 3">
    <name type="scientific">Candidatus Thiodiazotropha lotti</name>
    <dbReference type="NCBI Taxonomy" id="2792787"/>
    <lineage>
        <taxon>Bacteria</taxon>
        <taxon>Pseudomonadati</taxon>
        <taxon>Pseudomonadota</taxon>
        <taxon>Gammaproteobacteria</taxon>
        <taxon>Chromatiales</taxon>
        <taxon>Sedimenticolaceae</taxon>
        <taxon>Candidatus Thiodiazotropha</taxon>
    </lineage>
</organism>
<dbReference type="InterPro" id="IPR029479">
    <property type="entry name" value="Nitroreductase"/>
</dbReference>
<dbReference type="Proteomes" id="UP000886687">
    <property type="component" value="Unassembled WGS sequence"/>
</dbReference>
<feature type="domain" description="Nitroreductase" evidence="1">
    <location>
        <begin position="323"/>
        <end position="522"/>
    </location>
</feature>
<dbReference type="Gene3D" id="3.40.109.10">
    <property type="entry name" value="NADH Oxidase"/>
    <property type="match status" value="2"/>
</dbReference>
<gene>
    <name evidence="2" type="ORF">JAZ04_08135</name>
</gene>
<evidence type="ECO:0000313" key="2">
    <source>
        <dbReference type="EMBL" id="MCG7938812.1"/>
    </source>
</evidence>
<dbReference type="InterPro" id="IPR000415">
    <property type="entry name" value="Nitroreductase-like"/>
</dbReference>
<sequence>MIANHSNSTLELVRAYHERTKHHFDRYAAGPEYLDWEQQPNPFRLFEAAPQIKLPLDFDELPEPGLASLSTLQSQLALKDWGLTEISSLLRFSMGLAAWKVYGPDRWSLRCNPSSGNLHPTETYLLVSGLKSLKNGVYHYAPYPHALELRAETGSASQSQPQILLAFSSIAWREAWKYGERAYRYVQLDIGHAIGALAYSAAALGYYLRRLPVSRQELAKLLGFNRQEDFKDAEVEYPDLIFRLQEQPDQTADLSGAEKTQLPTTSQWHGTANRLSQQPSHHWPLIDELEQPLMECPPCRQSPLAETIPAPAKAPDRPIRQIILQRRSAQAFNGKSSLPLSHFYRILDHCLPRANEQPWKSWPYQPRIHLLLFVHRVEELSPGLYLLPRSPQALPGLKQSLDKDFSWQPIESCPAHILLHQLVSTEVKKAARALSCHQDIAASSFFSLGMLAEFDTALQAFGPLAYPELFWEAGLIGQVLYLQAEAHAVRGTGIGCFFDDAVHQIAGVTDSGLQSLYHFTVGEAKPDNRLQTLPAYHHLGR</sequence>
<dbReference type="NCBIfam" id="TIGR03605">
    <property type="entry name" value="antibiot_sagB"/>
    <property type="match status" value="1"/>
</dbReference>
<dbReference type="CDD" id="cd02142">
    <property type="entry name" value="McbC_SagB-like_oxidoreductase"/>
    <property type="match status" value="1"/>
</dbReference>
<dbReference type="InterPro" id="IPR020051">
    <property type="entry name" value="SagB-type_dehydrogenase"/>
</dbReference>
<name>A0A9E4K407_9GAMM</name>
<proteinExistence type="predicted"/>
<dbReference type="PANTHER" id="PTHR42741">
    <property type="entry name" value="NITROREDUCTASE FAMILY PROTEIN"/>
    <property type="match status" value="1"/>
</dbReference>
<protein>
    <submittedName>
        <fullName evidence="2">SagB family peptide dehydrogenase</fullName>
    </submittedName>
</protein>
<reference evidence="2" key="1">
    <citation type="journal article" date="2021" name="Proc. Natl. Acad. Sci. U.S.A.">
        <title>Global biogeography of chemosynthetic symbionts reveals both localized and globally distributed symbiont groups. .</title>
        <authorList>
            <person name="Osvatic J.T."/>
            <person name="Wilkins L.G.E."/>
            <person name="Leibrecht L."/>
            <person name="Leray M."/>
            <person name="Zauner S."/>
            <person name="Polzin J."/>
            <person name="Camacho Y."/>
            <person name="Gros O."/>
            <person name="van Gils J.A."/>
            <person name="Eisen J.A."/>
            <person name="Petersen J.M."/>
            <person name="Yuen B."/>
        </authorList>
    </citation>
    <scope>NUCLEOTIDE SEQUENCE</scope>
    <source>
        <strain evidence="2">MAGL173</strain>
    </source>
</reference>
<accession>A0A9E4K407</accession>